<dbReference type="InterPro" id="IPR004089">
    <property type="entry name" value="MCPsignal_dom"/>
</dbReference>
<accession>A0ABW0LD52</accession>
<keyword evidence="4 6" id="KW-0807">Transducer</keyword>
<evidence type="ECO:0000313" key="11">
    <source>
        <dbReference type="Proteomes" id="UP001596147"/>
    </source>
</evidence>
<dbReference type="PANTHER" id="PTHR32089:SF112">
    <property type="entry name" value="LYSOZYME-LIKE PROTEIN-RELATED"/>
    <property type="match status" value="1"/>
</dbReference>
<evidence type="ECO:0000256" key="6">
    <source>
        <dbReference type="PROSITE-ProRule" id="PRU00284"/>
    </source>
</evidence>
<keyword evidence="2" id="KW-1003">Cell membrane</keyword>
<feature type="transmembrane region" description="Helical" evidence="7">
    <location>
        <begin position="179"/>
        <end position="203"/>
    </location>
</feature>
<dbReference type="SUPFAM" id="SSF58104">
    <property type="entry name" value="Methyl-accepting chemotaxis protein (MCP) signaling domain"/>
    <property type="match status" value="1"/>
</dbReference>
<evidence type="ECO:0000256" key="7">
    <source>
        <dbReference type="SAM" id="Phobius"/>
    </source>
</evidence>
<evidence type="ECO:0000256" key="5">
    <source>
        <dbReference type="ARBA" id="ARBA00029447"/>
    </source>
</evidence>
<evidence type="ECO:0000259" key="9">
    <source>
        <dbReference type="PROSITE" id="PS50885"/>
    </source>
</evidence>
<feature type="transmembrane region" description="Helical" evidence="7">
    <location>
        <begin position="9"/>
        <end position="29"/>
    </location>
</feature>
<dbReference type="InterPro" id="IPR003660">
    <property type="entry name" value="HAMP_dom"/>
</dbReference>
<dbReference type="CDD" id="cd11386">
    <property type="entry name" value="MCP_signal"/>
    <property type="match status" value="1"/>
</dbReference>
<reference evidence="11" key="1">
    <citation type="journal article" date="2019" name="Int. J. Syst. Evol. Microbiol.">
        <title>The Global Catalogue of Microorganisms (GCM) 10K type strain sequencing project: providing services to taxonomists for standard genome sequencing and annotation.</title>
        <authorList>
            <consortium name="The Broad Institute Genomics Platform"/>
            <consortium name="The Broad Institute Genome Sequencing Center for Infectious Disease"/>
            <person name="Wu L."/>
            <person name="Ma J."/>
        </authorList>
    </citation>
    <scope>NUCLEOTIDE SEQUENCE [LARGE SCALE GENOMIC DNA]</scope>
    <source>
        <strain evidence="11">CGMCC 1.12237</strain>
    </source>
</reference>
<dbReference type="Pfam" id="PF00015">
    <property type="entry name" value="MCPsignal"/>
    <property type="match status" value="1"/>
</dbReference>
<evidence type="ECO:0000256" key="1">
    <source>
        <dbReference type="ARBA" id="ARBA00004236"/>
    </source>
</evidence>
<organism evidence="10 11">
    <name type="scientific">Lederbergia graminis</name>
    <dbReference type="NCBI Taxonomy" id="735518"/>
    <lineage>
        <taxon>Bacteria</taxon>
        <taxon>Bacillati</taxon>
        <taxon>Bacillota</taxon>
        <taxon>Bacilli</taxon>
        <taxon>Bacillales</taxon>
        <taxon>Bacillaceae</taxon>
        <taxon>Lederbergia</taxon>
    </lineage>
</organism>
<name>A0ABW0LD52_9BACI</name>
<keyword evidence="7" id="KW-0812">Transmembrane</keyword>
<dbReference type="InterPro" id="IPR004090">
    <property type="entry name" value="Chemotax_Me-accpt_rcpt"/>
</dbReference>
<protein>
    <submittedName>
        <fullName evidence="10">Methyl-accepting chemotaxis protein</fullName>
    </submittedName>
</protein>
<comment type="caution">
    <text evidence="10">The sequence shown here is derived from an EMBL/GenBank/DDBJ whole genome shotgun (WGS) entry which is preliminary data.</text>
</comment>
<dbReference type="SMART" id="SM00304">
    <property type="entry name" value="HAMP"/>
    <property type="match status" value="1"/>
</dbReference>
<comment type="similarity">
    <text evidence="5">Belongs to the methyl-accepting chemotaxis (MCP) protein family.</text>
</comment>
<proteinExistence type="inferred from homology"/>
<dbReference type="RefSeq" id="WP_382347384.1">
    <property type="nucleotide sequence ID" value="NZ_JBHSMC010000001.1"/>
</dbReference>
<dbReference type="SMART" id="SM00283">
    <property type="entry name" value="MA"/>
    <property type="match status" value="1"/>
</dbReference>
<comment type="subcellular location">
    <subcellularLocation>
        <location evidence="1">Cell membrane</location>
    </subcellularLocation>
</comment>
<sequence length="559" mass="61005">MRTIKGKIVCGFTIVILMVFAVVSGNYYFTSVSNQQTQNIIDDELPIMLISNKIGTNILERMSLARGYVLYGQASYLTQFDIATTEIRNLEKQLLEIDSSQVTKDAIKLISDWEEELETEVFSVYRDGDKDLALLNFRDKVEKTGSLVHTTFTVLTDNQSNKITTTANEVLSGNKRNNYISISIALMSLIVGITIALIMASTISKPIIQASNRMKLIANGDLTHDDLMTKSKDEAGILIQAVNDLNREIRSMAMEIRNASSTVMHRSEELSFSANEVNSGSQQVATTMEELSHAAEIQASSSSKLAESMKSLTENIHNANVYGQRATEVTTEVLALTEKGNEAMTESIEKMRLIDENVLAAVEKVQSLDQHSKKISQLVQVISDISEQTNLLALNAAIEAARAGEHGRGFAVVAGEVKKLAEQVNSSVADITAIVSTIQKETSEVVQSLNKSFEQVESGTEQIKTTGTAFELITTSIQKVVSQIHTISADLDNIAKSTDVMNSSISDIANISDESSARVEETAAFAEQTTSSMQEIAASSESLSAVSVDLNKLITRFKV</sequence>
<keyword evidence="3 7" id="KW-0472">Membrane</keyword>
<dbReference type="EMBL" id="JBHSMC010000001">
    <property type="protein sequence ID" value="MFC5463629.1"/>
    <property type="molecule type" value="Genomic_DNA"/>
</dbReference>
<dbReference type="PANTHER" id="PTHR32089">
    <property type="entry name" value="METHYL-ACCEPTING CHEMOTAXIS PROTEIN MCPB"/>
    <property type="match status" value="1"/>
</dbReference>
<feature type="domain" description="HAMP" evidence="9">
    <location>
        <begin position="201"/>
        <end position="254"/>
    </location>
</feature>
<dbReference type="Pfam" id="PF00672">
    <property type="entry name" value="HAMP"/>
    <property type="match status" value="1"/>
</dbReference>
<evidence type="ECO:0000313" key="10">
    <source>
        <dbReference type="EMBL" id="MFC5463629.1"/>
    </source>
</evidence>
<evidence type="ECO:0000256" key="4">
    <source>
        <dbReference type="ARBA" id="ARBA00023224"/>
    </source>
</evidence>
<gene>
    <name evidence="10" type="ORF">ACFPM4_02545</name>
</gene>
<keyword evidence="7" id="KW-1133">Transmembrane helix</keyword>
<dbReference type="PRINTS" id="PR00260">
    <property type="entry name" value="CHEMTRNSDUCR"/>
</dbReference>
<dbReference type="Proteomes" id="UP001596147">
    <property type="component" value="Unassembled WGS sequence"/>
</dbReference>
<evidence type="ECO:0000256" key="3">
    <source>
        <dbReference type="ARBA" id="ARBA00023136"/>
    </source>
</evidence>
<feature type="domain" description="Methyl-accepting transducer" evidence="8">
    <location>
        <begin position="273"/>
        <end position="509"/>
    </location>
</feature>
<evidence type="ECO:0000259" key="8">
    <source>
        <dbReference type="PROSITE" id="PS50111"/>
    </source>
</evidence>
<dbReference type="PROSITE" id="PS50885">
    <property type="entry name" value="HAMP"/>
    <property type="match status" value="1"/>
</dbReference>
<dbReference type="Gene3D" id="1.10.287.950">
    <property type="entry name" value="Methyl-accepting chemotaxis protein"/>
    <property type="match status" value="1"/>
</dbReference>
<evidence type="ECO:0000256" key="2">
    <source>
        <dbReference type="ARBA" id="ARBA00022475"/>
    </source>
</evidence>
<keyword evidence="11" id="KW-1185">Reference proteome</keyword>
<dbReference type="PROSITE" id="PS50111">
    <property type="entry name" value="CHEMOTAXIS_TRANSDUC_2"/>
    <property type="match status" value="1"/>
</dbReference>